<keyword evidence="2" id="KW-0472">Membrane</keyword>
<name>A0AAN4W1J4_9BACT</name>
<dbReference type="AlphaFoldDB" id="A0AAN4W1J4"/>
<dbReference type="GO" id="GO:0003677">
    <property type="term" value="F:DNA binding"/>
    <property type="evidence" value="ECO:0007669"/>
    <property type="project" value="InterPro"/>
</dbReference>
<dbReference type="Proteomes" id="UP001310022">
    <property type="component" value="Unassembled WGS sequence"/>
</dbReference>
<proteinExistence type="predicted"/>
<dbReference type="PANTHER" id="PTHR19959:SF119">
    <property type="entry name" value="FUNGAL LIPASE-LIKE DOMAIN-CONTAINING PROTEIN"/>
    <property type="match status" value="1"/>
</dbReference>
<feature type="transmembrane region" description="Helical" evidence="2">
    <location>
        <begin position="353"/>
        <end position="375"/>
    </location>
</feature>
<dbReference type="PROSITE" id="PS50005">
    <property type="entry name" value="TPR"/>
    <property type="match status" value="2"/>
</dbReference>
<gene>
    <name evidence="4" type="ORF">PEDI_35680</name>
</gene>
<keyword evidence="3" id="KW-0732">Signal</keyword>
<reference evidence="4 5" key="1">
    <citation type="submission" date="2021-12" db="EMBL/GenBank/DDBJ databases">
        <title>Genome sequencing of bacteria with rrn-lacking chromosome and rrn-plasmid.</title>
        <authorList>
            <person name="Anda M."/>
            <person name="Iwasaki W."/>
        </authorList>
    </citation>
    <scope>NUCLEOTIDE SEQUENCE [LARGE SCALE GENOMIC DNA]</scope>
    <source>
        <strain evidence="4 5">NBRC 15940</strain>
    </source>
</reference>
<dbReference type="InterPro" id="IPR019734">
    <property type="entry name" value="TPR_rpt"/>
</dbReference>
<evidence type="ECO:0000256" key="1">
    <source>
        <dbReference type="PROSITE-ProRule" id="PRU00339"/>
    </source>
</evidence>
<accession>A0AAN4W1J4</accession>
<dbReference type="GO" id="GO:0006355">
    <property type="term" value="P:regulation of DNA-templated transcription"/>
    <property type="evidence" value="ECO:0007669"/>
    <property type="project" value="InterPro"/>
</dbReference>
<evidence type="ECO:0008006" key="6">
    <source>
        <dbReference type="Google" id="ProtNLM"/>
    </source>
</evidence>
<dbReference type="SUPFAM" id="SSF48452">
    <property type="entry name" value="TPR-like"/>
    <property type="match status" value="2"/>
</dbReference>
<feature type="chain" id="PRO_5043041346" description="HTH luxR-type domain-containing protein" evidence="3">
    <location>
        <begin position="21"/>
        <end position="550"/>
    </location>
</feature>
<dbReference type="EMBL" id="BQKE01000002">
    <property type="protein sequence ID" value="GJM63016.1"/>
    <property type="molecule type" value="Genomic_DNA"/>
</dbReference>
<dbReference type="PANTHER" id="PTHR19959">
    <property type="entry name" value="KINESIN LIGHT CHAIN"/>
    <property type="match status" value="1"/>
</dbReference>
<keyword evidence="2" id="KW-0812">Transmembrane</keyword>
<organism evidence="4 5">
    <name type="scientific">Persicobacter diffluens</name>
    <dbReference type="NCBI Taxonomy" id="981"/>
    <lineage>
        <taxon>Bacteria</taxon>
        <taxon>Pseudomonadati</taxon>
        <taxon>Bacteroidota</taxon>
        <taxon>Cytophagia</taxon>
        <taxon>Cytophagales</taxon>
        <taxon>Persicobacteraceae</taxon>
        <taxon>Persicobacter</taxon>
    </lineage>
</organism>
<dbReference type="SUPFAM" id="SSF46894">
    <property type="entry name" value="C-terminal effector domain of the bipartite response regulators"/>
    <property type="match status" value="1"/>
</dbReference>
<protein>
    <recommendedName>
        <fullName evidence="6">HTH luxR-type domain-containing protein</fullName>
    </recommendedName>
</protein>
<comment type="caution">
    <text evidence="4">The sequence shown here is derived from an EMBL/GenBank/DDBJ whole genome shotgun (WGS) entry which is preliminary data.</text>
</comment>
<feature type="signal peptide" evidence="3">
    <location>
        <begin position="1"/>
        <end position="20"/>
    </location>
</feature>
<feature type="repeat" description="TPR" evidence="1">
    <location>
        <begin position="202"/>
        <end position="235"/>
    </location>
</feature>
<evidence type="ECO:0000313" key="4">
    <source>
        <dbReference type="EMBL" id="GJM63016.1"/>
    </source>
</evidence>
<keyword evidence="2" id="KW-1133">Transmembrane helix</keyword>
<evidence type="ECO:0000256" key="2">
    <source>
        <dbReference type="SAM" id="Phobius"/>
    </source>
</evidence>
<dbReference type="Gene3D" id="1.25.40.10">
    <property type="entry name" value="Tetratricopeptide repeat domain"/>
    <property type="match status" value="2"/>
</dbReference>
<dbReference type="InterPro" id="IPR011990">
    <property type="entry name" value="TPR-like_helical_dom_sf"/>
</dbReference>
<evidence type="ECO:0000256" key="3">
    <source>
        <dbReference type="SAM" id="SignalP"/>
    </source>
</evidence>
<dbReference type="Pfam" id="PF13181">
    <property type="entry name" value="TPR_8"/>
    <property type="match status" value="3"/>
</dbReference>
<keyword evidence="5" id="KW-1185">Reference proteome</keyword>
<dbReference type="SMART" id="SM00028">
    <property type="entry name" value="TPR"/>
    <property type="match status" value="4"/>
</dbReference>
<keyword evidence="1" id="KW-0802">TPR repeat</keyword>
<evidence type="ECO:0000313" key="5">
    <source>
        <dbReference type="Proteomes" id="UP001310022"/>
    </source>
</evidence>
<dbReference type="RefSeq" id="WP_338238232.1">
    <property type="nucleotide sequence ID" value="NZ_BQKE01000002.1"/>
</dbReference>
<feature type="repeat" description="TPR" evidence="1">
    <location>
        <begin position="121"/>
        <end position="154"/>
    </location>
</feature>
<sequence>MIKSRFLLISLILFPFFSKASQLPIDSLKQLFKQQSTQNGRKEVIHLLNEAIEEYGWTPTNPYLDLIADLINSNNNPEERAELLLFYSHQQINQGALSSGTSLIFQAIPTYEQLGNWEKVAVLYNNLGAIFEKLEDHRSSIQYTKKSLQIYEQKVKVKKMNLFISSYINMGSAYHKLDSIKLAKIYLSKALQAGAELPKQKAMALHNLGEIAMDENDLEKAKNYFEQSLSLKLQTGDQHLAFSDYIGMARYYLIKEEYAQSEQFYTMADSLNKINPNPAQLSSLHFFLYHFYLQKSDYKKALRNLEAYNLNQELYGGNKMRKEILNLVSKYEKTILAREQERIIRQRENQIQYYTYLSIVSILFSILLLALIYLWKKNKSAELKILKIENQGIKTRMEYINNELRRNMTFLIQLNEISISATKKLLKLKLSLKNEYRKELSNIIADLQNMHHEDAWKNFNIKFDVLNQNFFFLLEQKYGTFTPNEKKLAALLKMNMNSKEISSVTGQSIRAIEVARSRLRKKLNIDNTDIPLNNFLQKFEANTPVEEAYS</sequence>
<dbReference type="InterPro" id="IPR016032">
    <property type="entry name" value="Sig_transdc_resp-reg_C-effctor"/>
</dbReference>